<gene>
    <name evidence="1" type="ORF">HK103_001346</name>
</gene>
<name>A0AAD5UE10_9FUNG</name>
<protein>
    <submittedName>
        <fullName evidence="1">Uncharacterized protein</fullName>
    </submittedName>
</protein>
<reference evidence="1" key="1">
    <citation type="submission" date="2020-05" db="EMBL/GenBank/DDBJ databases">
        <title>Phylogenomic resolution of chytrid fungi.</title>
        <authorList>
            <person name="Stajich J.E."/>
            <person name="Amses K."/>
            <person name="Simmons R."/>
            <person name="Seto K."/>
            <person name="Myers J."/>
            <person name="Bonds A."/>
            <person name="Quandt C.A."/>
            <person name="Barry K."/>
            <person name="Liu P."/>
            <person name="Grigoriev I."/>
            <person name="Longcore J.E."/>
            <person name="James T.Y."/>
        </authorList>
    </citation>
    <scope>NUCLEOTIDE SEQUENCE</scope>
    <source>
        <strain evidence="1">PLAUS21</strain>
    </source>
</reference>
<dbReference type="AlphaFoldDB" id="A0AAD5UE10"/>
<dbReference type="Proteomes" id="UP001210925">
    <property type="component" value="Unassembled WGS sequence"/>
</dbReference>
<dbReference type="SUPFAM" id="SSF52047">
    <property type="entry name" value="RNI-like"/>
    <property type="match status" value="1"/>
</dbReference>
<organism evidence="1 2">
    <name type="scientific">Boothiomyces macroporosus</name>
    <dbReference type="NCBI Taxonomy" id="261099"/>
    <lineage>
        <taxon>Eukaryota</taxon>
        <taxon>Fungi</taxon>
        <taxon>Fungi incertae sedis</taxon>
        <taxon>Chytridiomycota</taxon>
        <taxon>Chytridiomycota incertae sedis</taxon>
        <taxon>Chytridiomycetes</taxon>
        <taxon>Rhizophydiales</taxon>
        <taxon>Terramycetaceae</taxon>
        <taxon>Boothiomyces</taxon>
    </lineage>
</organism>
<accession>A0AAD5UE10</accession>
<dbReference type="InterPro" id="IPR032675">
    <property type="entry name" value="LRR_dom_sf"/>
</dbReference>
<proteinExistence type="predicted"/>
<evidence type="ECO:0000313" key="1">
    <source>
        <dbReference type="EMBL" id="KAJ3252645.1"/>
    </source>
</evidence>
<comment type="caution">
    <text evidence="1">The sequence shown here is derived from an EMBL/GenBank/DDBJ whole genome shotgun (WGS) entry which is preliminary data.</text>
</comment>
<keyword evidence="2" id="KW-1185">Reference proteome</keyword>
<sequence>MADTQARKRFSFLKVIRELRLVPNDFWPTLYLKSYDNDYKIDQLLKLNTVRLKFPKIYIDFSLFHLTDDFLPKSFAMELVISDFDDSDFEGIDISPVTTLHVRKDPGDGKYEKLFQRFSHVKNLQSLKIRYRLWNGGSFPFEELPKLSISTLSLRYCNMSPEFIEKLTMFLPQTDIKELDLSCNNRDYVHLLSCLPLTKIEVLLIQHCAISRRPSEYLNKVLIDSSVKRFKFEKIRSPELYCELLCNLAHSKLECFEYDGPLGPKSFEYLSANLRLSCLRELTLCLDSVQLSSIVEQLTVSKITKLKLIIAKHDECDKLLGKYWKKLPLENLIIQVSSWHRANMSLANLLVNFRTPISQESMEETANAIRESKLRKLNLQHCTVPDGFLPLVKCLSTSKLDRLELFLARYDANLISQIIESVTPIRYLNIFLYFEIVPNETVHKRITGENIAITILNA</sequence>
<evidence type="ECO:0000313" key="2">
    <source>
        <dbReference type="Proteomes" id="UP001210925"/>
    </source>
</evidence>
<dbReference type="EMBL" id="JADGKB010000134">
    <property type="protein sequence ID" value="KAJ3252645.1"/>
    <property type="molecule type" value="Genomic_DNA"/>
</dbReference>
<dbReference type="Gene3D" id="3.80.10.10">
    <property type="entry name" value="Ribonuclease Inhibitor"/>
    <property type="match status" value="1"/>
</dbReference>